<dbReference type="InterPro" id="IPR007346">
    <property type="entry name" value="Endonuclease-I"/>
</dbReference>
<organism evidence="5 6">
    <name type="scientific">Bathymodiolus thermophilus thioautotrophic gill symbiont</name>
    <dbReference type="NCBI Taxonomy" id="2360"/>
    <lineage>
        <taxon>Bacteria</taxon>
        <taxon>Pseudomonadati</taxon>
        <taxon>Pseudomonadota</taxon>
        <taxon>Gammaproteobacteria</taxon>
        <taxon>sulfur-oxidizing symbionts</taxon>
    </lineage>
</organism>
<proteinExistence type="inferred from homology"/>
<gene>
    <name evidence="5" type="ORF">BGC33_02745</name>
</gene>
<name>A0A1J5TTK7_9GAMM</name>
<dbReference type="RefSeq" id="WP_071564915.1">
    <property type="nucleotide sequence ID" value="NZ_MIQH01000816.1"/>
</dbReference>
<dbReference type="SUPFAM" id="SSF54060">
    <property type="entry name" value="His-Me finger endonucleases"/>
    <property type="match status" value="1"/>
</dbReference>
<dbReference type="Pfam" id="PF04231">
    <property type="entry name" value="Endonuclease_1"/>
    <property type="match status" value="1"/>
</dbReference>
<evidence type="ECO:0000256" key="1">
    <source>
        <dbReference type="ARBA" id="ARBA00006429"/>
    </source>
</evidence>
<dbReference type="GO" id="GO:0004518">
    <property type="term" value="F:nuclease activity"/>
    <property type="evidence" value="ECO:0007669"/>
    <property type="project" value="UniProtKB-KW"/>
</dbReference>
<comment type="similarity">
    <text evidence="1">Belongs to the EndA/NucM nuclease family.</text>
</comment>
<evidence type="ECO:0000256" key="4">
    <source>
        <dbReference type="SAM" id="SignalP"/>
    </source>
</evidence>
<keyword evidence="2" id="KW-0540">Nuclease</keyword>
<dbReference type="Proteomes" id="UP000182798">
    <property type="component" value="Unassembled WGS sequence"/>
</dbReference>
<dbReference type="GO" id="GO:0016787">
    <property type="term" value="F:hydrolase activity"/>
    <property type="evidence" value="ECO:0007669"/>
    <property type="project" value="UniProtKB-KW"/>
</dbReference>
<dbReference type="OrthoDB" id="9800417at2"/>
<keyword evidence="3" id="KW-0378">Hydrolase</keyword>
<evidence type="ECO:0000256" key="2">
    <source>
        <dbReference type="ARBA" id="ARBA00022722"/>
    </source>
</evidence>
<dbReference type="AlphaFoldDB" id="A0A1J5TTK7"/>
<comment type="caution">
    <text evidence="5">The sequence shown here is derived from an EMBL/GenBank/DDBJ whole genome shotgun (WGS) entry which is preliminary data.</text>
</comment>
<dbReference type="EMBL" id="MIQH01000816">
    <property type="protein sequence ID" value="OIR24178.1"/>
    <property type="molecule type" value="Genomic_DNA"/>
</dbReference>
<evidence type="ECO:0000256" key="3">
    <source>
        <dbReference type="ARBA" id="ARBA00022801"/>
    </source>
</evidence>
<dbReference type="PANTHER" id="PTHR33607:SF2">
    <property type="entry name" value="ENDONUCLEASE-1"/>
    <property type="match status" value="1"/>
</dbReference>
<dbReference type="InterPro" id="IPR044925">
    <property type="entry name" value="His-Me_finger_sf"/>
</dbReference>
<evidence type="ECO:0000313" key="5">
    <source>
        <dbReference type="EMBL" id="OIR24178.1"/>
    </source>
</evidence>
<accession>A0A1J5TTK7</accession>
<reference evidence="6" key="1">
    <citation type="submission" date="2016-09" db="EMBL/GenBank/DDBJ databases">
        <title>Genome Sequence of Bathymodiolus thermophilus sulfur-oxidizing gill endosymbiont.</title>
        <authorList>
            <person name="Ponnudurai R."/>
            <person name="Kleiner M."/>
            <person name="Sayavedra L."/>
            <person name="Thuermer A."/>
            <person name="Felbeck H."/>
            <person name="Schlueter R."/>
            <person name="Schweder T."/>
            <person name="Markert S."/>
        </authorList>
    </citation>
    <scope>NUCLEOTIDE SEQUENCE [LARGE SCALE GENOMIC DNA]</scope>
    <source>
        <strain evidence="6">BAT/CrabSpa'14</strain>
    </source>
</reference>
<keyword evidence="4" id="KW-0732">Signal</keyword>
<sequence>MKNFIISYALTLNILAVANTSFANSPSSFNSAKKLMYQKIYYDNQKTFYCGCDYSNRKVDLNSCGYQVRKNKSRASRTEAEHIVPAYWLAQLTPLGRSCWLEGTKRKGTNGRKYCLKTNKTFKQAYNDLMNLVPSIGEVNGDRSNYQFGLVSGEIRNYGACDIEINISGARNLRKVEPAPSVRGDIARIYFYMFKKYGLNLSMQTKKLMNAWHQLDPIDDWESVRLKRIEIIQGK</sequence>
<protein>
    <recommendedName>
        <fullName evidence="7">Endonuclease I</fullName>
    </recommendedName>
</protein>
<dbReference type="PANTHER" id="PTHR33607">
    <property type="entry name" value="ENDONUCLEASE-1"/>
    <property type="match status" value="1"/>
</dbReference>
<feature type="signal peptide" evidence="4">
    <location>
        <begin position="1"/>
        <end position="23"/>
    </location>
</feature>
<evidence type="ECO:0008006" key="7">
    <source>
        <dbReference type="Google" id="ProtNLM"/>
    </source>
</evidence>
<evidence type="ECO:0000313" key="6">
    <source>
        <dbReference type="Proteomes" id="UP000182798"/>
    </source>
</evidence>
<feature type="chain" id="PRO_5009635848" description="Endonuclease I" evidence="4">
    <location>
        <begin position="24"/>
        <end position="235"/>
    </location>
</feature>